<feature type="compositionally biased region" description="Basic and acidic residues" evidence="13">
    <location>
        <begin position="394"/>
        <end position="408"/>
    </location>
</feature>
<sequence>MKIRGPKKHKPEASGRERELAEDYHRCAREPPAGRREFIFHAQGGQRGGRTKTMASFPTSSTYLNASFFNSTSALPPPKGPSSSPTLGIAILSVALIVGVPGNLFIIWTILAIMKKRTVTCLLILHLAVADTVVLLTAPLFIHLLATGYWAFGAAICKICHYIGCLSMYASIFLIACMSLDRFLAVAKPYVSQKVRTKLVVLEIILGIWILSFLLAIPMPFYRVIFINPANGWPVCIPFHSSSRHIIFQYLFETLFGFIIPYAAILTSYIYIGLRLKSAQFQRKRKTGRLITVIMLTFGIFWLPYHAINVIQVLGNMASGPAADSLKGVAKRVRPTVTALAFLSSSVNPILYAFAGSSFIKSAGLGFMAKLFEGTASEASSIRKASQAFQRQRSRNDSVELEKMEVNPKSRNTSTTMSRSTTGCGTP</sequence>
<keyword evidence="9" id="KW-0325">Glycoprotein</keyword>
<protein>
    <recommendedName>
        <fullName evidence="15">G-protein coupled receptors family 1 profile domain-containing protein</fullName>
    </recommendedName>
</protein>
<proteinExistence type="inferred from homology"/>
<dbReference type="PRINTS" id="PR01476">
    <property type="entry name" value="LTBRECEPTOR"/>
</dbReference>
<feature type="region of interest" description="Disordered" evidence="13">
    <location>
        <begin position="1"/>
        <end position="24"/>
    </location>
</feature>
<name>A0AAV7QAT5_PLEWA</name>
<keyword evidence="5 14" id="KW-1133">Transmembrane helix</keyword>
<evidence type="ECO:0000256" key="11">
    <source>
        <dbReference type="ARBA" id="ARBA00025736"/>
    </source>
</evidence>
<evidence type="ECO:0000313" key="17">
    <source>
        <dbReference type="Proteomes" id="UP001066276"/>
    </source>
</evidence>
<dbReference type="EMBL" id="JANPWB010000010">
    <property type="protein sequence ID" value="KAJ1137536.1"/>
    <property type="molecule type" value="Genomic_DNA"/>
</dbReference>
<dbReference type="Proteomes" id="UP001066276">
    <property type="component" value="Chromosome 6"/>
</dbReference>
<evidence type="ECO:0000256" key="13">
    <source>
        <dbReference type="SAM" id="MobiDB-lite"/>
    </source>
</evidence>
<feature type="compositionally biased region" description="Low complexity" evidence="13">
    <location>
        <begin position="410"/>
        <end position="427"/>
    </location>
</feature>
<dbReference type="AlphaFoldDB" id="A0AAV7QAT5"/>
<accession>A0AAV7QAT5</accession>
<dbReference type="SUPFAM" id="SSF81321">
    <property type="entry name" value="Family A G protein-coupled receptor-like"/>
    <property type="match status" value="1"/>
</dbReference>
<evidence type="ECO:0000256" key="1">
    <source>
        <dbReference type="ARBA" id="ARBA00004651"/>
    </source>
</evidence>
<dbReference type="GO" id="GO:0004974">
    <property type="term" value="F:leukotriene receptor activity"/>
    <property type="evidence" value="ECO:0007669"/>
    <property type="project" value="InterPro"/>
</dbReference>
<feature type="transmembrane region" description="Helical" evidence="14">
    <location>
        <begin position="246"/>
        <end position="272"/>
    </location>
</feature>
<dbReference type="PROSITE" id="PS50262">
    <property type="entry name" value="G_PROTEIN_RECEP_F1_2"/>
    <property type="match status" value="1"/>
</dbReference>
<dbReference type="InterPro" id="IPR003981">
    <property type="entry name" value="Leukotriene_B4_rcpt"/>
</dbReference>
<feature type="transmembrane region" description="Helical" evidence="14">
    <location>
        <begin position="152"/>
        <end position="178"/>
    </location>
</feature>
<comment type="caution">
    <text evidence="16">The sequence shown here is derived from an EMBL/GenBank/DDBJ whole genome shotgun (WGS) entry which is preliminary data.</text>
</comment>
<evidence type="ECO:0000256" key="10">
    <source>
        <dbReference type="ARBA" id="ARBA00023224"/>
    </source>
</evidence>
<reference evidence="16" key="1">
    <citation type="journal article" date="2022" name="bioRxiv">
        <title>Sequencing and chromosome-scale assembly of the giantPleurodeles waltlgenome.</title>
        <authorList>
            <person name="Brown T."/>
            <person name="Elewa A."/>
            <person name="Iarovenko S."/>
            <person name="Subramanian E."/>
            <person name="Araus A.J."/>
            <person name="Petzold A."/>
            <person name="Susuki M."/>
            <person name="Suzuki K.-i.T."/>
            <person name="Hayashi T."/>
            <person name="Toyoda A."/>
            <person name="Oliveira C."/>
            <person name="Osipova E."/>
            <person name="Leigh N.D."/>
            <person name="Simon A."/>
            <person name="Yun M.H."/>
        </authorList>
    </citation>
    <scope>NUCLEOTIDE SEQUENCE</scope>
    <source>
        <strain evidence="16">20211129_DDA</strain>
        <tissue evidence="16">Liver</tissue>
    </source>
</reference>
<evidence type="ECO:0000259" key="15">
    <source>
        <dbReference type="PROSITE" id="PS50262"/>
    </source>
</evidence>
<dbReference type="FunFam" id="1.20.1070.10:FF:000109">
    <property type="entry name" value="Leukotriene B4 receptor"/>
    <property type="match status" value="1"/>
</dbReference>
<feature type="compositionally biased region" description="Basic and acidic residues" evidence="13">
    <location>
        <begin position="11"/>
        <end position="24"/>
    </location>
</feature>
<comment type="subcellular location">
    <subcellularLocation>
        <location evidence="1">Cell membrane</location>
        <topology evidence="1">Multi-pass membrane protein</topology>
    </subcellularLocation>
</comment>
<dbReference type="GO" id="GO:0005886">
    <property type="term" value="C:plasma membrane"/>
    <property type="evidence" value="ECO:0007669"/>
    <property type="project" value="UniProtKB-SubCell"/>
</dbReference>
<dbReference type="InterPro" id="IPR000826">
    <property type="entry name" value="Formyl_rcpt-rel"/>
</dbReference>
<organism evidence="16 17">
    <name type="scientific">Pleurodeles waltl</name>
    <name type="common">Iberian ribbed newt</name>
    <dbReference type="NCBI Taxonomy" id="8319"/>
    <lineage>
        <taxon>Eukaryota</taxon>
        <taxon>Metazoa</taxon>
        <taxon>Chordata</taxon>
        <taxon>Craniata</taxon>
        <taxon>Vertebrata</taxon>
        <taxon>Euteleostomi</taxon>
        <taxon>Amphibia</taxon>
        <taxon>Batrachia</taxon>
        <taxon>Caudata</taxon>
        <taxon>Salamandroidea</taxon>
        <taxon>Salamandridae</taxon>
        <taxon>Pleurodelinae</taxon>
        <taxon>Pleurodeles</taxon>
    </lineage>
</organism>
<evidence type="ECO:0000256" key="9">
    <source>
        <dbReference type="ARBA" id="ARBA00023180"/>
    </source>
</evidence>
<feature type="transmembrane region" description="Helical" evidence="14">
    <location>
        <begin position="293"/>
        <end position="315"/>
    </location>
</feature>
<evidence type="ECO:0000256" key="5">
    <source>
        <dbReference type="ARBA" id="ARBA00022989"/>
    </source>
</evidence>
<evidence type="ECO:0000313" key="16">
    <source>
        <dbReference type="EMBL" id="KAJ1137536.1"/>
    </source>
</evidence>
<evidence type="ECO:0000256" key="12">
    <source>
        <dbReference type="RuleBase" id="RU000688"/>
    </source>
</evidence>
<evidence type="ECO:0000256" key="14">
    <source>
        <dbReference type="SAM" id="Phobius"/>
    </source>
</evidence>
<keyword evidence="4 12" id="KW-0812">Transmembrane</keyword>
<keyword evidence="6 12" id="KW-0297">G-protein coupled receptor</keyword>
<feature type="transmembrane region" description="Helical" evidence="14">
    <location>
        <begin position="87"/>
        <end position="111"/>
    </location>
</feature>
<keyword evidence="3" id="KW-0597">Phosphoprotein</keyword>
<dbReference type="GO" id="GO:0007204">
    <property type="term" value="P:positive regulation of cytosolic calcium ion concentration"/>
    <property type="evidence" value="ECO:0007669"/>
    <property type="project" value="TreeGrafter"/>
</dbReference>
<keyword evidence="8 12" id="KW-0675">Receptor</keyword>
<dbReference type="InterPro" id="IPR003983">
    <property type="entry name" value="Leukotriene_B4_typ-1_rcpt"/>
</dbReference>
<dbReference type="GO" id="GO:0004875">
    <property type="term" value="F:complement receptor activity"/>
    <property type="evidence" value="ECO:0007669"/>
    <property type="project" value="TreeGrafter"/>
</dbReference>
<feature type="region of interest" description="Disordered" evidence="13">
    <location>
        <begin position="387"/>
        <end position="427"/>
    </location>
</feature>
<evidence type="ECO:0000256" key="3">
    <source>
        <dbReference type="ARBA" id="ARBA00022553"/>
    </source>
</evidence>
<keyword evidence="10 12" id="KW-0807">Transducer</keyword>
<gene>
    <name evidence="16" type="ORF">NDU88_003934</name>
</gene>
<dbReference type="PROSITE" id="PS00237">
    <property type="entry name" value="G_PROTEIN_RECEP_F1_1"/>
    <property type="match status" value="1"/>
</dbReference>
<dbReference type="GO" id="GO:0007200">
    <property type="term" value="P:phospholipase C-activating G protein-coupled receptor signaling pathway"/>
    <property type="evidence" value="ECO:0007669"/>
    <property type="project" value="TreeGrafter"/>
</dbReference>
<evidence type="ECO:0000256" key="8">
    <source>
        <dbReference type="ARBA" id="ARBA00023170"/>
    </source>
</evidence>
<dbReference type="GO" id="GO:0006954">
    <property type="term" value="P:inflammatory response"/>
    <property type="evidence" value="ECO:0007669"/>
    <property type="project" value="TreeGrafter"/>
</dbReference>
<evidence type="ECO:0000256" key="7">
    <source>
        <dbReference type="ARBA" id="ARBA00023136"/>
    </source>
</evidence>
<feature type="compositionally biased region" description="Basic residues" evidence="13">
    <location>
        <begin position="1"/>
        <end position="10"/>
    </location>
</feature>
<feature type="transmembrane region" description="Helical" evidence="14">
    <location>
        <begin position="123"/>
        <end position="146"/>
    </location>
</feature>
<evidence type="ECO:0000256" key="2">
    <source>
        <dbReference type="ARBA" id="ARBA00022475"/>
    </source>
</evidence>
<evidence type="ECO:0000256" key="6">
    <source>
        <dbReference type="ARBA" id="ARBA00023040"/>
    </source>
</evidence>
<dbReference type="CDD" id="cd15121">
    <property type="entry name" value="7tmA_LTB4R1"/>
    <property type="match status" value="1"/>
</dbReference>
<dbReference type="PRINTS" id="PR00237">
    <property type="entry name" value="GPCRRHODOPSN"/>
</dbReference>
<feature type="transmembrane region" description="Helical" evidence="14">
    <location>
        <begin position="335"/>
        <end position="355"/>
    </location>
</feature>
<dbReference type="PRINTS" id="PR01477">
    <property type="entry name" value="LTB1RECEPTOR"/>
</dbReference>
<dbReference type="Gene3D" id="1.20.1070.10">
    <property type="entry name" value="Rhodopsin 7-helix transmembrane proteins"/>
    <property type="match status" value="1"/>
</dbReference>
<keyword evidence="17" id="KW-1185">Reference proteome</keyword>
<dbReference type="InterPro" id="IPR000276">
    <property type="entry name" value="GPCR_Rhodpsn"/>
</dbReference>
<comment type="similarity">
    <text evidence="12">Belongs to the G-protein coupled receptor 1 family.</text>
</comment>
<comment type="similarity">
    <text evidence="11">Belongs to the chemokine-like receptor (CMKLR) family.</text>
</comment>
<dbReference type="InterPro" id="IPR017452">
    <property type="entry name" value="GPCR_Rhodpsn_7TM"/>
</dbReference>
<keyword evidence="2" id="KW-1003">Cell membrane</keyword>
<evidence type="ECO:0000256" key="4">
    <source>
        <dbReference type="ARBA" id="ARBA00022692"/>
    </source>
</evidence>
<feature type="domain" description="G-protein coupled receptors family 1 profile" evidence="15">
    <location>
        <begin position="102"/>
        <end position="352"/>
    </location>
</feature>
<dbReference type="Pfam" id="PF00001">
    <property type="entry name" value="7tm_1"/>
    <property type="match status" value="1"/>
</dbReference>
<keyword evidence="7 14" id="KW-0472">Membrane</keyword>
<dbReference type="PANTHER" id="PTHR24225">
    <property type="entry name" value="CHEMOTACTIC RECEPTOR"/>
    <property type="match status" value="1"/>
</dbReference>
<feature type="transmembrane region" description="Helical" evidence="14">
    <location>
        <begin position="199"/>
        <end position="226"/>
    </location>
</feature>
<dbReference type="PANTHER" id="PTHR24225:SF72">
    <property type="entry name" value="G-PROTEIN COUPLED RECEPTORS FAMILY 1 PROFILE DOMAIN-CONTAINING PROTEIN-RELATED"/>
    <property type="match status" value="1"/>
</dbReference>